<feature type="transmembrane region" description="Helical" evidence="1">
    <location>
        <begin position="148"/>
        <end position="168"/>
    </location>
</feature>
<gene>
    <name evidence="3" type="ORF">EO244_09425</name>
</gene>
<accession>A0A4Q1JLN0</accession>
<evidence type="ECO:0000313" key="3">
    <source>
        <dbReference type="EMBL" id="RXQ94492.1"/>
    </source>
</evidence>
<protein>
    <submittedName>
        <fullName evidence="3">tRNA (Guanine-N1)-methyltransferase</fullName>
    </submittedName>
</protein>
<feature type="signal peptide" evidence="2">
    <location>
        <begin position="1"/>
        <end position="22"/>
    </location>
</feature>
<keyword evidence="1" id="KW-0472">Membrane</keyword>
<sequence>MNTTKIFPTLILIFCLSFVVSAQTNDAEQTQAQQTENTQSVVKPRTYIKDAPIKEQFEFMMEKSSRWKSYKVIEIAWLQKFQSGFIDSLNAIRNDYLGAEKLIAERDKTIKSLELDLKEKKDALATIQNEKDSMSLLGIQMSKASYNLFIWSLVGGLLVLTGFFFLLFKRSNSVTKETHIRLEEVREEFDTHRKNALVREQKLARKLQDEINKNRNLGM</sequence>
<dbReference type="RefSeq" id="WP_129254420.1">
    <property type="nucleotide sequence ID" value="NZ_SAXA01000007.1"/>
</dbReference>
<dbReference type="EMBL" id="SAXA01000007">
    <property type="protein sequence ID" value="RXQ94492.1"/>
    <property type="molecule type" value="Genomic_DNA"/>
</dbReference>
<dbReference type="GO" id="GO:0008168">
    <property type="term" value="F:methyltransferase activity"/>
    <property type="evidence" value="ECO:0007669"/>
    <property type="project" value="UniProtKB-KW"/>
</dbReference>
<keyword evidence="2" id="KW-0732">Signal</keyword>
<reference evidence="3 4" key="1">
    <citation type="submission" date="2019-01" db="EMBL/GenBank/DDBJ databases">
        <title>Ancylomarina salipaludis sp. nov., isolated from a salt marsh.</title>
        <authorList>
            <person name="Yoon J.-H."/>
        </authorList>
    </citation>
    <scope>NUCLEOTIDE SEQUENCE [LARGE SCALE GENOMIC DNA]</scope>
    <source>
        <strain evidence="3 4">SHSM-M15</strain>
    </source>
</reference>
<evidence type="ECO:0000256" key="1">
    <source>
        <dbReference type="SAM" id="Phobius"/>
    </source>
</evidence>
<keyword evidence="1" id="KW-1133">Transmembrane helix</keyword>
<name>A0A4Q1JLN0_9BACT</name>
<dbReference type="Proteomes" id="UP000289703">
    <property type="component" value="Unassembled WGS sequence"/>
</dbReference>
<dbReference type="OrthoDB" id="981213at2"/>
<evidence type="ECO:0000313" key="4">
    <source>
        <dbReference type="Proteomes" id="UP000289703"/>
    </source>
</evidence>
<comment type="caution">
    <text evidence="3">The sequence shown here is derived from an EMBL/GenBank/DDBJ whole genome shotgun (WGS) entry which is preliminary data.</text>
</comment>
<keyword evidence="3" id="KW-0808">Transferase</keyword>
<organism evidence="3 4">
    <name type="scientific">Ancylomarina salipaludis</name>
    <dbReference type="NCBI Taxonomy" id="2501299"/>
    <lineage>
        <taxon>Bacteria</taxon>
        <taxon>Pseudomonadati</taxon>
        <taxon>Bacteroidota</taxon>
        <taxon>Bacteroidia</taxon>
        <taxon>Marinilabiliales</taxon>
        <taxon>Marinifilaceae</taxon>
        <taxon>Ancylomarina</taxon>
    </lineage>
</organism>
<keyword evidence="4" id="KW-1185">Reference proteome</keyword>
<keyword evidence="1" id="KW-0812">Transmembrane</keyword>
<dbReference type="GO" id="GO:0032259">
    <property type="term" value="P:methylation"/>
    <property type="evidence" value="ECO:0007669"/>
    <property type="project" value="UniProtKB-KW"/>
</dbReference>
<proteinExistence type="predicted"/>
<evidence type="ECO:0000256" key="2">
    <source>
        <dbReference type="SAM" id="SignalP"/>
    </source>
</evidence>
<feature type="chain" id="PRO_5020287614" evidence="2">
    <location>
        <begin position="23"/>
        <end position="219"/>
    </location>
</feature>
<dbReference type="AlphaFoldDB" id="A0A4Q1JLN0"/>
<keyword evidence="3" id="KW-0489">Methyltransferase</keyword>